<name>A0ABN7UET4_GIGMA</name>
<accession>A0ABN7UET4</accession>
<dbReference type="EMBL" id="CAJVQB010002093">
    <property type="protein sequence ID" value="CAG8562083.1"/>
    <property type="molecule type" value="Genomic_DNA"/>
</dbReference>
<proteinExistence type="predicted"/>
<sequence length="200" mass="23088">MSFYQDNYGDTWLTGTYQWGFNDPSSWCYDWTIRNGCDEIIFNLTDWLHMEFAASSGCDGYNDDHSKKSYKKKRNSGNSLISRHHEEKCLVDKWGTKPWVVKVSDLTWDCDDHGFRHKTCDGKDIYKDMTKADDDYDEKKPKRMEDEGPESGLYLIITGEGNDKKRGKYGKRATTTSAAAININDQDRNAMYNHIASGDE</sequence>
<organism evidence="1 2">
    <name type="scientific">Gigaspora margarita</name>
    <dbReference type="NCBI Taxonomy" id="4874"/>
    <lineage>
        <taxon>Eukaryota</taxon>
        <taxon>Fungi</taxon>
        <taxon>Fungi incertae sedis</taxon>
        <taxon>Mucoromycota</taxon>
        <taxon>Glomeromycotina</taxon>
        <taxon>Glomeromycetes</taxon>
        <taxon>Diversisporales</taxon>
        <taxon>Gigasporaceae</taxon>
        <taxon>Gigaspora</taxon>
    </lineage>
</organism>
<evidence type="ECO:0000313" key="1">
    <source>
        <dbReference type="EMBL" id="CAG8562083.1"/>
    </source>
</evidence>
<dbReference type="Proteomes" id="UP000789901">
    <property type="component" value="Unassembled WGS sequence"/>
</dbReference>
<evidence type="ECO:0000313" key="2">
    <source>
        <dbReference type="Proteomes" id="UP000789901"/>
    </source>
</evidence>
<reference evidence="1 2" key="1">
    <citation type="submission" date="2021-06" db="EMBL/GenBank/DDBJ databases">
        <authorList>
            <person name="Kallberg Y."/>
            <person name="Tangrot J."/>
            <person name="Rosling A."/>
        </authorList>
    </citation>
    <scope>NUCLEOTIDE SEQUENCE [LARGE SCALE GENOMIC DNA]</scope>
    <source>
        <strain evidence="1 2">120-4 pot B 10/14</strain>
    </source>
</reference>
<comment type="caution">
    <text evidence="1">The sequence shown here is derived from an EMBL/GenBank/DDBJ whole genome shotgun (WGS) entry which is preliminary data.</text>
</comment>
<protein>
    <submittedName>
        <fullName evidence="1">4244_t:CDS:1</fullName>
    </submittedName>
</protein>
<gene>
    <name evidence="1" type="ORF">GMARGA_LOCUS5067</name>
</gene>
<keyword evidence="2" id="KW-1185">Reference proteome</keyword>